<dbReference type="RefSeq" id="WP_420241008.1">
    <property type="nucleotide sequence ID" value="NZ_BOPV01000001.1"/>
</dbReference>
<sequence>MRSWKTVLALTLVAGSLGAGVSTAQAQDAWQRDRWDDRRAEARFNMDSRDWAHQFERRLNRVAMRIDEAAQRGDLSPREVRHLSWQRDRLAAREQNAISDRYLSSHEREYLDQELFALARQLRIDVADAW</sequence>
<dbReference type="EMBL" id="BOPV01000001">
    <property type="protein sequence ID" value="GIL38082.1"/>
    <property type="molecule type" value="Genomic_DNA"/>
</dbReference>
<comment type="caution">
    <text evidence="2">The sequence shown here is derived from an EMBL/GenBank/DDBJ whole genome shotgun (WGS) entry which is preliminary data.</text>
</comment>
<reference evidence="2" key="1">
    <citation type="submission" date="2021-02" db="EMBL/GenBank/DDBJ databases">
        <title>Genome sequence of Rhodospirillales sp. strain TMPK1 isolated from soil.</title>
        <authorList>
            <person name="Nakai R."/>
            <person name="Kusada H."/>
            <person name="Tamaki H."/>
        </authorList>
    </citation>
    <scope>NUCLEOTIDE SEQUENCE</scope>
    <source>
        <strain evidence="2">TMPK1</strain>
    </source>
</reference>
<organism evidence="2 3">
    <name type="scientific">Roseiterribacter gracilis</name>
    <dbReference type="NCBI Taxonomy" id="2812848"/>
    <lineage>
        <taxon>Bacteria</taxon>
        <taxon>Pseudomonadati</taxon>
        <taxon>Pseudomonadota</taxon>
        <taxon>Alphaproteobacteria</taxon>
        <taxon>Rhodospirillales</taxon>
        <taxon>Roseiterribacteraceae</taxon>
        <taxon>Roseiterribacter</taxon>
    </lineage>
</organism>
<dbReference type="AlphaFoldDB" id="A0A8S8X861"/>
<protein>
    <submittedName>
        <fullName evidence="2">Uncharacterized protein</fullName>
    </submittedName>
</protein>
<gene>
    <name evidence="2" type="ORF">TMPK1_03190</name>
</gene>
<evidence type="ECO:0000313" key="2">
    <source>
        <dbReference type="EMBL" id="GIL38082.1"/>
    </source>
</evidence>
<accession>A0A8S8X861</accession>
<evidence type="ECO:0000313" key="3">
    <source>
        <dbReference type="Proteomes" id="UP000681075"/>
    </source>
</evidence>
<proteinExistence type="predicted"/>
<dbReference type="Proteomes" id="UP000681075">
    <property type="component" value="Unassembled WGS sequence"/>
</dbReference>
<keyword evidence="3" id="KW-1185">Reference proteome</keyword>
<feature type="chain" id="PRO_5035750234" evidence="1">
    <location>
        <begin position="27"/>
        <end position="130"/>
    </location>
</feature>
<evidence type="ECO:0000256" key="1">
    <source>
        <dbReference type="SAM" id="SignalP"/>
    </source>
</evidence>
<feature type="signal peptide" evidence="1">
    <location>
        <begin position="1"/>
        <end position="26"/>
    </location>
</feature>
<name>A0A8S8X861_9PROT</name>
<keyword evidence="1" id="KW-0732">Signal</keyword>